<proteinExistence type="predicted"/>
<dbReference type="PANTHER" id="PTHR36740:SF1">
    <property type="entry name" value="PRC-BARREL DOMAIN-CONTAINING PROTEIN"/>
    <property type="match status" value="1"/>
</dbReference>
<feature type="region of interest" description="Disordered" evidence="1">
    <location>
        <begin position="370"/>
        <end position="402"/>
    </location>
</feature>
<comment type="caution">
    <text evidence="2">The sequence shown here is derived from an EMBL/GenBank/DDBJ whole genome shotgun (WGS) entry which is preliminary data.</text>
</comment>
<accession>A0A8J5G0T0</accession>
<evidence type="ECO:0000256" key="1">
    <source>
        <dbReference type="SAM" id="MobiDB-lite"/>
    </source>
</evidence>
<feature type="region of interest" description="Disordered" evidence="1">
    <location>
        <begin position="30"/>
        <end position="77"/>
    </location>
</feature>
<dbReference type="EMBL" id="JACMSC010000012">
    <property type="protein sequence ID" value="KAG6497721.1"/>
    <property type="molecule type" value="Genomic_DNA"/>
</dbReference>
<dbReference type="OrthoDB" id="539916at2759"/>
<dbReference type="PANTHER" id="PTHR36740">
    <property type="entry name" value="PRC DOMAIN-CONTAINING PROTEIN"/>
    <property type="match status" value="1"/>
</dbReference>
<evidence type="ECO:0000313" key="2">
    <source>
        <dbReference type="EMBL" id="KAG6497721.1"/>
    </source>
</evidence>
<evidence type="ECO:0008006" key="4">
    <source>
        <dbReference type="Google" id="ProtNLM"/>
    </source>
</evidence>
<sequence length="402" mass="45234">MSETCIPTPVLRSIQFSIWIEGRIGRRLQNSRCLNPTPRGQIPIGLARTADRDDSRPSNRRKGRIRSSYLNLSDGSGDKEAKFAPLEEFVEIRSGGGEAENVVTESTREDERDGFEGSFPSTFDFLELKREFEKEEAASGLIGPEENDFIPPGGDGSVALESDESGELVEQVDPKGRRQMLKRSNLLAKQVISMRSARSLGFVSQLWVDTRSWMVVLVEVRLNLLSGDMEKFLLEDVRQVGDVVLVEDESVTDNELKMIGLDTLVGYKVVTSARRNVGKVRGYSFNINSGAVESLELDSFGFSIIPSSLVSTYCLLTEDVLEVVSDTVIVHEGAVSRVQRLTKGIWDAQNSDRIRDEIGEYFEFGRNDSPIRSRTRQKNATGRKPRRKMRESEDDWEFPMDY</sequence>
<feature type="compositionally biased region" description="Acidic residues" evidence="1">
    <location>
        <begin position="392"/>
        <end position="402"/>
    </location>
</feature>
<gene>
    <name evidence="2" type="ORF">ZIOFF_045625</name>
</gene>
<name>A0A8J5G0T0_ZINOF</name>
<reference evidence="2 3" key="1">
    <citation type="submission" date="2020-08" db="EMBL/GenBank/DDBJ databases">
        <title>Plant Genome Project.</title>
        <authorList>
            <person name="Zhang R.-G."/>
        </authorList>
    </citation>
    <scope>NUCLEOTIDE SEQUENCE [LARGE SCALE GENOMIC DNA]</scope>
    <source>
        <tissue evidence="2">Rhizome</tissue>
    </source>
</reference>
<evidence type="ECO:0000313" key="3">
    <source>
        <dbReference type="Proteomes" id="UP000734854"/>
    </source>
</evidence>
<feature type="compositionally biased region" description="Basic residues" evidence="1">
    <location>
        <begin position="373"/>
        <end position="389"/>
    </location>
</feature>
<organism evidence="2 3">
    <name type="scientific">Zingiber officinale</name>
    <name type="common">Ginger</name>
    <name type="synonym">Amomum zingiber</name>
    <dbReference type="NCBI Taxonomy" id="94328"/>
    <lineage>
        <taxon>Eukaryota</taxon>
        <taxon>Viridiplantae</taxon>
        <taxon>Streptophyta</taxon>
        <taxon>Embryophyta</taxon>
        <taxon>Tracheophyta</taxon>
        <taxon>Spermatophyta</taxon>
        <taxon>Magnoliopsida</taxon>
        <taxon>Liliopsida</taxon>
        <taxon>Zingiberales</taxon>
        <taxon>Zingiberaceae</taxon>
        <taxon>Zingiber</taxon>
    </lineage>
</organism>
<dbReference type="Proteomes" id="UP000734854">
    <property type="component" value="Unassembled WGS sequence"/>
</dbReference>
<protein>
    <recommendedName>
        <fullName evidence="4">PRC-barrel domain-containing protein</fullName>
    </recommendedName>
</protein>
<dbReference type="AlphaFoldDB" id="A0A8J5G0T0"/>
<keyword evidence="3" id="KW-1185">Reference proteome</keyword>